<proteinExistence type="predicted"/>
<evidence type="ECO:0000256" key="1">
    <source>
        <dbReference type="SAM" id="MobiDB-lite"/>
    </source>
</evidence>
<dbReference type="EMBL" id="GBHO01003750">
    <property type="protein sequence ID" value="JAG39854.1"/>
    <property type="molecule type" value="Transcribed_RNA"/>
</dbReference>
<dbReference type="EMBL" id="GBRD01016001">
    <property type="protein sequence ID" value="JAG49825.1"/>
    <property type="molecule type" value="Transcribed_RNA"/>
</dbReference>
<reference evidence="2" key="2">
    <citation type="submission" date="2014-07" db="EMBL/GenBank/DDBJ databases">
        <authorList>
            <person name="Hull J."/>
        </authorList>
    </citation>
    <scope>NUCLEOTIDE SEQUENCE</scope>
</reference>
<evidence type="ECO:0000313" key="2">
    <source>
        <dbReference type="EMBL" id="JAG39854.1"/>
    </source>
</evidence>
<sequence length="368" mass="43373">MNLKLTHQTLVNDLMETGNRLEDEIDGIVREVKKFYQTQSSLVTQEIDAFRANSEYQTQRSLDLEAETNLLMSTSFKDTVSGDIYLETLALVEVLYNYVLGPSNSKFEGPEMMLQIEEELRDVDIMIKEMGKAQYRIYEKKVERRMKKEMKEALMAKKQDRMVRGAIARVRKMYLRPPYGPGWRKVVPRSPPLIRHVKIPRPELVKRKESKKFQKHLQLEGICDRDDVEAEIDELLHSYTRRKPKDKDTPEEDSVVEERSSLRSSVSTEAILQAIQLFESQEEEENSEKSLSLIQLGYDSEEELLRKNYEKRKRRGEDIPEPDVLYEIRSIDSKFMVSPKEKEPQMKDKRHVHRPEPRLRHTNALSWR</sequence>
<protein>
    <submittedName>
        <fullName evidence="2">Uncharacterized protein</fullName>
    </submittedName>
</protein>
<gene>
    <name evidence="2" type="ORF">CM83_6671</name>
</gene>
<reference evidence="3" key="3">
    <citation type="submission" date="2014-09" db="EMBL/GenBank/DDBJ databases">
        <authorList>
            <person name="Magalhaes I.L.F."/>
            <person name="Oliveira U."/>
            <person name="Santos F.R."/>
            <person name="Vidigal T.H.D.A."/>
            <person name="Brescovit A.D."/>
            <person name="Santos A.J."/>
        </authorList>
    </citation>
    <scope>NUCLEOTIDE SEQUENCE</scope>
</reference>
<name>A0A0A9Z5T3_LYGHE</name>
<dbReference type="AlphaFoldDB" id="A0A0A9Z5T3"/>
<feature type="region of interest" description="Disordered" evidence="1">
    <location>
        <begin position="336"/>
        <end position="368"/>
    </location>
</feature>
<organism evidence="2">
    <name type="scientific">Lygus hesperus</name>
    <name type="common">Western plant bug</name>
    <dbReference type="NCBI Taxonomy" id="30085"/>
    <lineage>
        <taxon>Eukaryota</taxon>
        <taxon>Metazoa</taxon>
        <taxon>Ecdysozoa</taxon>
        <taxon>Arthropoda</taxon>
        <taxon>Hexapoda</taxon>
        <taxon>Insecta</taxon>
        <taxon>Pterygota</taxon>
        <taxon>Neoptera</taxon>
        <taxon>Paraneoptera</taxon>
        <taxon>Hemiptera</taxon>
        <taxon>Heteroptera</taxon>
        <taxon>Panheteroptera</taxon>
        <taxon>Cimicomorpha</taxon>
        <taxon>Miridae</taxon>
        <taxon>Mirini</taxon>
        <taxon>Lygus</taxon>
    </lineage>
</organism>
<reference evidence="2" key="1">
    <citation type="journal article" date="2014" name="PLoS ONE">
        <title>Transcriptome-Based Identification of ABC Transporters in the Western Tarnished Plant Bug Lygus hesperus.</title>
        <authorList>
            <person name="Hull J.J."/>
            <person name="Chaney K."/>
            <person name="Geib S.M."/>
            <person name="Fabrick J.A."/>
            <person name="Brent C.S."/>
            <person name="Walsh D."/>
            <person name="Lavine L.C."/>
        </authorList>
    </citation>
    <scope>NUCLEOTIDE SEQUENCE</scope>
</reference>
<evidence type="ECO:0000313" key="3">
    <source>
        <dbReference type="EMBL" id="JAG49825.1"/>
    </source>
</evidence>
<feature type="region of interest" description="Disordered" evidence="1">
    <location>
        <begin position="241"/>
        <end position="262"/>
    </location>
</feature>
<accession>A0A0A9Z5T3</accession>